<dbReference type="Proteomes" id="UP001602245">
    <property type="component" value="Unassembled WGS sequence"/>
</dbReference>
<accession>A0ABW6W8U3</accession>
<evidence type="ECO:0000313" key="1">
    <source>
        <dbReference type="EMBL" id="MFF5289356.1"/>
    </source>
</evidence>
<proteinExistence type="predicted"/>
<name>A0ABW6W8U3_9ACTN</name>
<sequence>MNADRPWLDRVPMPAGRVADAADQLALLRLAGSIGGLGSHPLVLPAAEPPSAMMAADRVAGPMPIRIAAFPAPDIRIPLKQGDYAVWRYDGENPVPAVAKPTTEAVRMLRETAAGPWPPPLSARPRAEALGRLPLDDLLGLLAHPPESPDTPHWQDLKLSTPTYWYRVTQPWTCLGILRHREDEPWATSTRRRVLIDLAFGVEDWVADSALLALVTAAHDDPARRAEVRELARARLDEAAVTAASRPVTIAESLAQLMLITPGCTADDRARARSMLAPASSRLADN</sequence>
<protein>
    <recommendedName>
        <fullName evidence="3">Aminoglycoside phosphotransferase</fullName>
    </recommendedName>
</protein>
<evidence type="ECO:0000313" key="2">
    <source>
        <dbReference type="Proteomes" id="UP001602245"/>
    </source>
</evidence>
<dbReference type="EMBL" id="JBIAZU010000001">
    <property type="protein sequence ID" value="MFF5289356.1"/>
    <property type="molecule type" value="Genomic_DNA"/>
</dbReference>
<comment type="caution">
    <text evidence="1">The sequence shown here is derived from an EMBL/GenBank/DDBJ whole genome shotgun (WGS) entry which is preliminary data.</text>
</comment>
<gene>
    <name evidence="1" type="ORF">ACFY35_07955</name>
</gene>
<keyword evidence="2" id="KW-1185">Reference proteome</keyword>
<dbReference type="RefSeq" id="WP_051115130.1">
    <property type="nucleotide sequence ID" value="NZ_JBIAZU010000001.1"/>
</dbReference>
<evidence type="ECO:0008006" key="3">
    <source>
        <dbReference type="Google" id="ProtNLM"/>
    </source>
</evidence>
<reference evidence="1 2" key="1">
    <citation type="submission" date="2024-10" db="EMBL/GenBank/DDBJ databases">
        <title>The Natural Products Discovery Center: Release of the First 8490 Sequenced Strains for Exploring Actinobacteria Biosynthetic Diversity.</title>
        <authorList>
            <person name="Kalkreuter E."/>
            <person name="Kautsar S.A."/>
            <person name="Yang D."/>
            <person name="Bader C.D."/>
            <person name="Teijaro C.N."/>
            <person name="Fluegel L."/>
            <person name="Davis C.M."/>
            <person name="Simpson J.R."/>
            <person name="Lauterbach L."/>
            <person name="Steele A.D."/>
            <person name="Gui C."/>
            <person name="Meng S."/>
            <person name="Li G."/>
            <person name="Viehrig K."/>
            <person name="Ye F."/>
            <person name="Su P."/>
            <person name="Kiefer A.F."/>
            <person name="Nichols A."/>
            <person name="Cepeda A.J."/>
            <person name="Yan W."/>
            <person name="Fan B."/>
            <person name="Jiang Y."/>
            <person name="Adhikari A."/>
            <person name="Zheng C.-J."/>
            <person name="Schuster L."/>
            <person name="Cowan T.M."/>
            <person name="Smanski M.J."/>
            <person name="Chevrette M.G."/>
            <person name="De Carvalho L.P.S."/>
            <person name="Shen B."/>
        </authorList>
    </citation>
    <scope>NUCLEOTIDE SEQUENCE [LARGE SCALE GENOMIC DNA]</scope>
    <source>
        <strain evidence="1 2">NPDC000087</strain>
    </source>
</reference>
<organism evidence="1 2">
    <name type="scientific">Paractinoplanes globisporus</name>
    <dbReference type="NCBI Taxonomy" id="113565"/>
    <lineage>
        <taxon>Bacteria</taxon>
        <taxon>Bacillati</taxon>
        <taxon>Actinomycetota</taxon>
        <taxon>Actinomycetes</taxon>
        <taxon>Micromonosporales</taxon>
        <taxon>Micromonosporaceae</taxon>
        <taxon>Paractinoplanes</taxon>
    </lineage>
</organism>